<keyword evidence="1" id="KW-0472">Membrane</keyword>
<dbReference type="KEGG" id="caqa:MICH65_0539"/>
<gene>
    <name evidence="2" type="ORF">MICH65_0539</name>
</gene>
<accession>A0A857NAY6</accession>
<evidence type="ECO:0000256" key="1">
    <source>
        <dbReference type="SAM" id="Phobius"/>
    </source>
</evidence>
<reference evidence="3" key="1">
    <citation type="journal article" date="2020" name="Microorganisms">
        <title>Complete Genome of a Member of a New Bacterial Lineage in the Microgenomates Group Reveals an Unusual Nucleotide Composition Disparity Between Two Strands of DNA and Limited Metabolic Potential.</title>
        <authorList>
            <person name="Kadnikov V.V."/>
            <person name="Mardanov A.V."/>
            <person name="Beletsky A.V."/>
            <person name="Karnachuk O.V."/>
            <person name="Ravin N.V."/>
        </authorList>
    </citation>
    <scope>NUCLEOTIDE SEQUENCE [LARGE SCALE GENOMIC DNA]</scope>
</reference>
<evidence type="ECO:0000313" key="3">
    <source>
        <dbReference type="Proteomes" id="UP000463983"/>
    </source>
</evidence>
<protein>
    <submittedName>
        <fullName evidence="2">Uncharacterized protein</fullName>
    </submittedName>
</protein>
<proteinExistence type="predicted"/>
<name>A0A857NAY6_9BACT</name>
<evidence type="ECO:0000313" key="2">
    <source>
        <dbReference type="EMBL" id="QHO63520.1"/>
    </source>
</evidence>
<keyword evidence="1" id="KW-0812">Transmembrane</keyword>
<feature type="transmembrane region" description="Helical" evidence="1">
    <location>
        <begin position="163"/>
        <end position="182"/>
    </location>
</feature>
<dbReference type="EMBL" id="CP047901">
    <property type="protein sequence ID" value="QHO63520.1"/>
    <property type="molecule type" value="Genomic_DNA"/>
</dbReference>
<keyword evidence="1" id="KW-1133">Transmembrane helix</keyword>
<dbReference type="Proteomes" id="UP000463983">
    <property type="component" value="Chromosome"/>
</dbReference>
<organism evidence="2 3">
    <name type="scientific">Candidatus Chazhemtobacterium aquaticus</name>
    <dbReference type="NCBI Taxonomy" id="2715735"/>
    <lineage>
        <taxon>Bacteria</taxon>
        <taxon>Candidatus Chazhemtobacteraceae</taxon>
        <taxon>Candidatus Chazhemtobacterium</taxon>
    </lineage>
</organism>
<keyword evidence="3" id="KW-1185">Reference proteome</keyword>
<sequence length="191" mass="22589">MKLLTRLLILFLYLSGLVYLALPQPEVVALPNALRSTEPGDTWQNPDQSAYYTNLGRSEVLEFYQDTFSLNLFGLTLPSYRLNYPPEDSRVYVRDHLLTYYLEEINHPLRESLFVAGWNPRLSPISNYLFDSQYDRWAMVIDGVEYQSKVTLKPYYSSPYTRFFIWTSIFPLTYLVFNHFRLSLKRLLSLR</sequence>
<dbReference type="AlphaFoldDB" id="A0A857NAY6"/>
<dbReference type="RefSeq" id="WP_161931898.1">
    <property type="nucleotide sequence ID" value="NZ_CP047901.1"/>
</dbReference>